<evidence type="ECO:0000313" key="2">
    <source>
        <dbReference type="WBParaSite" id="maker-uti_cns_0013869-snap-gene-0.3-mRNA-1"/>
    </source>
</evidence>
<protein>
    <submittedName>
        <fullName evidence="2">Mab-21 domain-containing protein</fullName>
    </submittedName>
</protein>
<name>A0A1I8IMQ3_9PLAT</name>
<reference evidence="2" key="1">
    <citation type="submission" date="2016-11" db="UniProtKB">
        <authorList>
            <consortium name="WormBaseParasite"/>
        </authorList>
    </citation>
    <scope>IDENTIFICATION</scope>
</reference>
<dbReference type="GO" id="GO:0034472">
    <property type="term" value="P:snRNA 3'-end processing"/>
    <property type="evidence" value="ECO:0007669"/>
    <property type="project" value="TreeGrafter"/>
</dbReference>
<dbReference type="InterPro" id="IPR029321">
    <property type="entry name" value="INTS2"/>
</dbReference>
<accession>A0A1I8IMQ3</accession>
<keyword evidence="1" id="KW-1185">Reference proteome</keyword>
<dbReference type="AlphaFoldDB" id="A0A1I8IMQ3"/>
<dbReference type="PANTHER" id="PTHR28608">
    <property type="entry name" value="INTEGRATOR COMPLEX SUBUNIT 2"/>
    <property type="match status" value="1"/>
</dbReference>
<proteinExistence type="predicted"/>
<dbReference type="Proteomes" id="UP000095280">
    <property type="component" value="Unplaced"/>
</dbReference>
<sequence length="356" mass="40205">MRSFAKYKADVTGWVLRQIKECRAPLNTVMPTLIEAFAKSLVQPHDKWSAPAYEVIRQTDILAFYTPSACGPAAACAPLRCFDNEGENELEMLEISRSGRSVHRYDSNLLSRIPVGYLVRHCQRRPEHYRVLYPLLVRLLVLRMPHLLLTELPIQDELALSQDSCPDDLRPVQLLPPPGSPPPRPTDFVGCSAAELASGGHALAGIMTRLNWLANRKADCLIPYADWLVRLLKASTGLDGPASQLVQERLKPLWLRLYQLMPRRLALATLSALRGVSLSEETIEKDPVEQVVAALPDCAYRQPALLELCLRIIELSLRASESYWERQIALACLDGRHQVEQLHQQQMLQQQQLQQQ</sequence>
<evidence type="ECO:0000313" key="1">
    <source>
        <dbReference type="Proteomes" id="UP000095280"/>
    </source>
</evidence>
<dbReference type="WBParaSite" id="maker-uti_cns_0013869-snap-gene-0.3-mRNA-1">
    <property type="protein sequence ID" value="maker-uti_cns_0013869-snap-gene-0.3-mRNA-1"/>
    <property type="gene ID" value="maker-uti_cns_0013869-snap-gene-0.3"/>
</dbReference>
<dbReference type="PANTHER" id="PTHR28608:SF1">
    <property type="entry name" value="INTEGRATOR COMPLEX SUBUNIT 2"/>
    <property type="match status" value="1"/>
</dbReference>
<organism evidence="1 2">
    <name type="scientific">Macrostomum lignano</name>
    <dbReference type="NCBI Taxonomy" id="282301"/>
    <lineage>
        <taxon>Eukaryota</taxon>
        <taxon>Metazoa</taxon>
        <taxon>Spiralia</taxon>
        <taxon>Lophotrochozoa</taxon>
        <taxon>Platyhelminthes</taxon>
        <taxon>Rhabditophora</taxon>
        <taxon>Macrostomorpha</taxon>
        <taxon>Macrostomida</taxon>
        <taxon>Macrostomidae</taxon>
        <taxon>Macrostomum</taxon>
    </lineage>
</organism>
<dbReference type="Pfam" id="PF14750">
    <property type="entry name" value="INTS2"/>
    <property type="match status" value="2"/>
</dbReference>
<dbReference type="GO" id="GO:0032039">
    <property type="term" value="C:integrator complex"/>
    <property type="evidence" value="ECO:0007669"/>
    <property type="project" value="InterPro"/>
</dbReference>